<dbReference type="PROSITE" id="PS50293">
    <property type="entry name" value="TPR_REGION"/>
    <property type="match status" value="1"/>
</dbReference>
<dbReference type="FunFam" id="1.25.40.10:FF:000403">
    <property type="entry name" value="General transcriptional repressor, putative"/>
    <property type="match status" value="1"/>
</dbReference>
<feature type="repeat" description="TPR" evidence="9">
    <location>
        <begin position="239"/>
        <end position="272"/>
    </location>
</feature>
<gene>
    <name evidence="12" type="ORF">DFH07DRAFT_902051</name>
</gene>
<protein>
    <submittedName>
        <fullName evidence="12">TPR-like protein</fullName>
    </submittedName>
</protein>
<feature type="compositionally biased region" description="Low complexity" evidence="10">
    <location>
        <begin position="713"/>
        <end position="723"/>
    </location>
</feature>
<comment type="similarity">
    <text evidence="8">Belongs to the CYC8/SSN6 family.</text>
</comment>
<dbReference type="InterPro" id="IPR056413">
    <property type="entry name" value="TPR_CcmH_CycH"/>
</dbReference>
<evidence type="ECO:0000313" key="13">
    <source>
        <dbReference type="Proteomes" id="UP001215280"/>
    </source>
</evidence>
<keyword evidence="6" id="KW-0804">Transcription</keyword>
<reference evidence="12" key="1">
    <citation type="submission" date="2023-03" db="EMBL/GenBank/DDBJ databases">
        <title>Massive genome expansion in bonnet fungi (Mycena s.s.) driven by repeated elements and novel gene families across ecological guilds.</title>
        <authorList>
            <consortium name="Lawrence Berkeley National Laboratory"/>
            <person name="Harder C.B."/>
            <person name="Miyauchi S."/>
            <person name="Viragh M."/>
            <person name="Kuo A."/>
            <person name="Thoen E."/>
            <person name="Andreopoulos B."/>
            <person name="Lu D."/>
            <person name="Skrede I."/>
            <person name="Drula E."/>
            <person name="Henrissat B."/>
            <person name="Morin E."/>
            <person name="Kohler A."/>
            <person name="Barry K."/>
            <person name="LaButti K."/>
            <person name="Morin E."/>
            <person name="Salamov A."/>
            <person name="Lipzen A."/>
            <person name="Mereny Z."/>
            <person name="Hegedus B."/>
            <person name="Baldrian P."/>
            <person name="Stursova M."/>
            <person name="Weitz H."/>
            <person name="Taylor A."/>
            <person name="Grigoriev I.V."/>
            <person name="Nagy L.G."/>
            <person name="Martin F."/>
            <person name="Kauserud H."/>
        </authorList>
    </citation>
    <scope>NUCLEOTIDE SEQUENCE</scope>
    <source>
        <strain evidence="12">CBHHK188m</strain>
    </source>
</reference>
<evidence type="ECO:0000256" key="3">
    <source>
        <dbReference type="ARBA" id="ARBA00022737"/>
    </source>
</evidence>
<proteinExistence type="inferred from homology"/>
<dbReference type="Pfam" id="PF00515">
    <property type="entry name" value="TPR_1"/>
    <property type="match status" value="1"/>
</dbReference>
<evidence type="ECO:0000256" key="8">
    <source>
        <dbReference type="ARBA" id="ARBA00061082"/>
    </source>
</evidence>
<feature type="region of interest" description="Disordered" evidence="10">
    <location>
        <begin position="430"/>
        <end position="1070"/>
    </location>
</feature>
<feature type="repeat" description="TPR" evidence="9">
    <location>
        <begin position="202"/>
        <end position="235"/>
    </location>
</feature>
<feature type="compositionally biased region" description="Basic and acidic residues" evidence="10">
    <location>
        <begin position="651"/>
        <end position="672"/>
    </location>
</feature>
<dbReference type="FunFam" id="1.25.40.10:FF:000078">
    <property type="entry name" value="Transcriptional corepressor Cyc8"/>
    <property type="match status" value="1"/>
</dbReference>
<evidence type="ECO:0000259" key="11">
    <source>
        <dbReference type="Pfam" id="PF23914"/>
    </source>
</evidence>
<dbReference type="PANTHER" id="PTHR14017">
    <property type="entry name" value="LYSINE-SPECIFIC DEMETHYLASE"/>
    <property type="match status" value="1"/>
</dbReference>
<feature type="compositionally biased region" description="Basic and acidic residues" evidence="10">
    <location>
        <begin position="528"/>
        <end position="539"/>
    </location>
</feature>
<feature type="compositionally biased region" description="Basic and acidic residues" evidence="10">
    <location>
        <begin position="573"/>
        <end position="587"/>
    </location>
</feature>
<keyword evidence="3" id="KW-0677">Repeat</keyword>
<feature type="compositionally biased region" description="Basic and acidic residues" evidence="10">
    <location>
        <begin position="1102"/>
        <end position="1152"/>
    </location>
</feature>
<dbReference type="GO" id="GO:0000978">
    <property type="term" value="F:RNA polymerase II cis-regulatory region sequence-specific DNA binding"/>
    <property type="evidence" value="ECO:0007669"/>
    <property type="project" value="TreeGrafter"/>
</dbReference>
<feature type="compositionally biased region" description="Basic and acidic residues" evidence="10">
    <location>
        <begin position="757"/>
        <end position="785"/>
    </location>
</feature>
<evidence type="ECO:0000256" key="6">
    <source>
        <dbReference type="ARBA" id="ARBA00023163"/>
    </source>
</evidence>
<name>A0AAD7JU02_9AGAR</name>
<dbReference type="SUPFAM" id="SSF48452">
    <property type="entry name" value="TPR-like"/>
    <property type="match status" value="2"/>
</dbReference>
<keyword evidence="7" id="KW-0539">Nucleus</keyword>
<feature type="domain" description="Cytochrome c-type biogenesis protein H TPR" evidence="11">
    <location>
        <begin position="56"/>
        <end position="158"/>
    </location>
</feature>
<evidence type="ECO:0000256" key="1">
    <source>
        <dbReference type="ARBA" id="ARBA00004123"/>
    </source>
</evidence>
<feature type="region of interest" description="Disordered" evidence="10">
    <location>
        <begin position="1"/>
        <end position="46"/>
    </location>
</feature>
<feature type="compositionally biased region" description="Polar residues" evidence="10">
    <location>
        <begin position="679"/>
        <end position="696"/>
    </location>
</feature>
<feature type="compositionally biased region" description="Basic and acidic residues" evidence="10">
    <location>
        <begin position="959"/>
        <end position="977"/>
    </location>
</feature>
<feature type="region of interest" description="Disordered" evidence="10">
    <location>
        <begin position="1088"/>
        <end position="1191"/>
    </location>
</feature>
<feature type="repeat" description="TPR" evidence="9">
    <location>
        <begin position="345"/>
        <end position="378"/>
    </location>
</feature>
<feature type="repeat" description="TPR" evidence="9">
    <location>
        <begin position="126"/>
        <end position="159"/>
    </location>
</feature>
<keyword evidence="4 9" id="KW-0802">TPR repeat</keyword>
<dbReference type="GO" id="GO:0017053">
    <property type="term" value="C:transcription repressor complex"/>
    <property type="evidence" value="ECO:0007669"/>
    <property type="project" value="TreeGrafter"/>
</dbReference>
<dbReference type="InterPro" id="IPR011990">
    <property type="entry name" value="TPR-like_helical_dom_sf"/>
</dbReference>
<dbReference type="PANTHER" id="PTHR14017:SF1">
    <property type="entry name" value="LD02225P"/>
    <property type="match status" value="1"/>
</dbReference>
<accession>A0AAD7JU02</accession>
<evidence type="ECO:0000256" key="4">
    <source>
        <dbReference type="ARBA" id="ARBA00022803"/>
    </source>
</evidence>
<keyword evidence="13" id="KW-1185">Reference proteome</keyword>
<dbReference type="Proteomes" id="UP001215280">
    <property type="component" value="Unassembled WGS sequence"/>
</dbReference>
<feature type="repeat" description="TPR" evidence="9">
    <location>
        <begin position="58"/>
        <end position="91"/>
    </location>
</feature>
<feature type="compositionally biased region" description="Low complexity" evidence="10">
    <location>
        <begin position="591"/>
        <end position="600"/>
    </location>
</feature>
<dbReference type="Pfam" id="PF13432">
    <property type="entry name" value="TPR_16"/>
    <property type="match status" value="2"/>
</dbReference>
<dbReference type="Gene3D" id="1.25.40.10">
    <property type="entry name" value="Tetratricopeptide repeat domain"/>
    <property type="match status" value="3"/>
</dbReference>
<feature type="compositionally biased region" description="Basic and acidic residues" evidence="10">
    <location>
        <begin position="1"/>
        <end position="11"/>
    </location>
</feature>
<organism evidence="12 13">
    <name type="scientific">Mycena maculata</name>
    <dbReference type="NCBI Taxonomy" id="230809"/>
    <lineage>
        <taxon>Eukaryota</taxon>
        <taxon>Fungi</taxon>
        <taxon>Dikarya</taxon>
        <taxon>Basidiomycota</taxon>
        <taxon>Agaricomycotina</taxon>
        <taxon>Agaricomycetes</taxon>
        <taxon>Agaricomycetidae</taxon>
        <taxon>Agaricales</taxon>
        <taxon>Marasmiineae</taxon>
        <taxon>Mycenaceae</taxon>
        <taxon>Mycena</taxon>
    </lineage>
</organism>
<keyword evidence="2" id="KW-0678">Repressor</keyword>
<dbReference type="SMART" id="SM00028">
    <property type="entry name" value="TPR"/>
    <property type="match status" value="10"/>
</dbReference>
<feature type="compositionally biased region" description="Low complexity" evidence="10">
    <location>
        <begin position="883"/>
        <end position="901"/>
    </location>
</feature>
<dbReference type="GO" id="GO:0005634">
    <property type="term" value="C:nucleus"/>
    <property type="evidence" value="ECO:0007669"/>
    <property type="project" value="UniProtKB-SubCell"/>
</dbReference>
<evidence type="ECO:0000256" key="5">
    <source>
        <dbReference type="ARBA" id="ARBA00023015"/>
    </source>
</evidence>
<sequence>MSMRHAPRDHPPPPPLQNGGGHPPHPQTIVSPIQGPAPANGANGAAPSAIHKLTTANEQTWLLIGRVAEQMGDLEHALSAYENALRHNPMSLSGLTQVAGIARIKENYPKAIEFFQRVLGLQEENGEVWSALGHCYLMQDDLQKAYSAYQQALYLLPNPKEDPKLWYGIGILYDRYGSLDHAEEAFSSVLRMDKDLDFDKANEILFRLGIIYKQQGKYEDSLGCFDRILRNPPSPLAHADIWFQIGHVYEQQKDHVSAKDAYERVVTDNPSHAKVLQQLGWLYHQDGSSFQNQDLAIQYLTKSLEADPSDAQSWYLLGRAYMAGQKYNKAYEAYQQAVYRDGRNPTFWCSIGVLYFQINQYRDALDAYSRAIRINPYISEVWFDLGSLYESCNNQISDAIDAYARASELDPSNPVISQRLALLKNAQATGGQVPAAPGPQDVHPTAYASAVVPPPGLTGPPLLLQSTSQRPVFRTDSRGPPSEISLPPPSQVGTGRSSPGPFRGGPPPPVILDESRHPPSHTPLAPMEVDRPPPIHGRDFPPSSSRDPPSRGPIGHQSLLLHHPVPQQQIPAEEIRNGHLHHHESYFTRRPPSASMSPPSHNSRIRSPPPPFPSYPSSSRGQPSGPGQPQRSPRTFPAHEQIRAGEPPEMGWERRPPAAEHGRDWVSREHDARRPRHSGSGSEYPTHAQPSQSQPQAGFYPPRSPGPHRGRSPPESSPRSAHPAHPPPSRYWEAKPPSALPPVVQAPHARPSPPAAHAEHSRRYDPRYDSGRDHRDSYESERSDSRGYAGSHAGSPEGLRNPARPPVPPHMISTGTRSESPHPSSSGSDPKRRRTKDAEGPMQVQVQDQPRKERKKRTKRKEDGGAETPKPFAGPQASTSYKGPSSPGPLSSNGSGSSGRSVQPSPTSAAPRMPSRVVDDDYDEPGVADALMGLASYREMPAPSMEGNSQSPTVSSGSRHSERERDRERPMASHRDSVSSTRSRASPPTSLKRPLSPSDEGSDNKRSRVDVLNRRESSVGRRTPIPSTRPSPIPFRTQPASHSPETRDPYPASPPLPAVFPPHPRPVGAAGLSSVHMIAPIALPPIATLSPTSTAASPGPSSDRDRDHDRDRERERSRDRDRDREQRDRERDRDRDRERERERERERDDKMQVDSNHSASPPPRPKVESVHMRTPPKHTPSPPNEMKESAP</sequence>
<feature type="compositionally biased region" description="Basic and acidic residues" evidence="10">
    <location>
        <begin position="1002"/>
        <end position="1019"/>
    </location>
</feature>
<feature type="compositionally biased region" description="Low complexity" evidence="10">
    <location>
        <begin position="615"/>
        <end position="634"/>
    </location>
</feature>
<dbReference type="PROSITE" id="PS50005">
    <property type="entry name" value="TPR"/>
    <property type="match status" value="7"/>
</dbReference>
<dbReference type="InterPro" id="IPR051630">
    <property type="entry name" value="Corepressor-Demethylase"/>
</dbReference>
<dbReference type="EMBL" id="JARJLG010000020">
    <property type="protein sequence ID" value="KAJ7771950.1"/>
    <property type="molecule type" value="Genomic_DNA"/>
</dbReference>
<dbReference type="GO" id="GO:0031490">
    <property type="term" value="F:chromatin DNA binding"/>
    <property type="evidence" value="ECO:0007669"/>
    <property type="project" value="TreeGrafter"/>
</dbReference>
<feature type="compositionally biased region" description="Low complexity" evidence="10">
    <location>
        <begin position="36"/>
        <end position="46"/>
    </location>
</feature>
<feature type="repeat" description="TPR" evidence="9">
    <location>
        <begin position="163"/>
        <end position="196"/>
    </location>
</feature>
<comment type="caution">
    <text evidence="12">The sequence shown here is derived from an EMBL/GenBank/DDBJ whole genome shotgun (WGS) entry which is preliminary data.</text>
</comment>
<keyword evidence="5" id="KW-0805">Transcription regulation</keyword>
<feature type="repeat" description="TPR" evidence="9">
    <location>
        <begin position="311"/>
        <end position="344"/>
    </location>
</feature>
<evidence type="ECO:0000256" key="7">
    <source>
        <dbReference type="ARBA" id="ARBA00023242"/>
    </source>
</evidence>
<feature type="compositionally biased region" description="Low complexity" evidence="10">
    <location>
        <begin position="1088"/>
        <end position="1101"/>
    </location>
</feature>
<evidence type="ECO:0000313" key="12">
    <source>
        <dbReference type="EMBL" id="KAJ7771950.1"/>
    </source>
</evidence>
<dbReference type="AlphaFoldDB" id="A0AAD7JU02"/>
<evidence type="ECO:0000256" key="9">
    <source>
        <dbReference type="PROSITE-ProRule" id="PRU00339"/>
    </source>
</evidence>
<evidence type="ECO:0000256" key="10">
    <source>
        <dbReference type="SAM" id="MobiDB-lite"/>
    </source>
</evidence>
<evidence type="ECO:0000256" key="2">
    <source>
        <dbReference type="ARBA" id="ARBA00022491"/>
    </source>
</evidence>
<comment type="subcellular location">
    <subcellularLocation>
        <location evidence="1">Nucleus</location>
    </subcellularLocation>
</comment>
<dbReference type="Pfam" id="PF23914">
    <property type="entry name" value="TPR_CcmH_CycH"/>
    <property type="match status" value="1"/>
</dbReference>
<feature type="compositionally biased region" description="Low complexity" evidence="10">
    <location>
        <begin position="978"/>
        <end position="990"/>
    </location>
</feature>
<feature type="compositionally biased region" description="Pro residues" evidence="10">
    <location>
        <begin position="1051"/>
        <end position="1065"/>
    </location>
</feature>
<dbReference type="GO" id="GO:0000122">
    <property type="term" value="P:negative regulation of transcription by RNA polymerase II"/>
    <property type="evidence" value="ECO:0007669"/>
    <property type="project" value="TreeGrafter"/>
</dbReference>
<dbReference type="InterPro" id="IPR019734">
    <property type="entry name" value="TPR_rpt"/>
</dbReference>